<keyword evidence="3" id="KW-0472">Membrane</keyword>
<feature type="compositionally biased region" description="Polar residues" evidence="2">
    <location>
        <begin position="576"/>
        <end position="592"/>
    </location>
</feature>
<organism evidence="4 5">
    <name type="scientific">Starmerella bacillaris</name>
    <name type="common">Yeast</name>
    <name type="synonym">Candida zemplinina</name>
    <dbReference type="NCBI Taxonomy" id="1247836"/>
    <lineage>
        <taxon>Eukaryota</taxon>
        <taxon>Fungi</taxon>
        <taxon>Dikarya</taxon>
        <taxon>Ascomycota</taxon>
        <taxon>Saccharomycotina</taxon>
        <taxon>Dipodascomycetes</taxon>
        <taxon>Dipodascales</taxon>
        <taxon>Trichomonascaceae</taxon>
        <taxon>Starmerella</taxon>
    </lineage>
</organism>
<evidence type="ECO:0000256" key="2">
    <source>
        <dbReference type="SAM" id="MobiDB-lite"/>
    </source>
</evidence>
<keyword evidence="3" id="KW-1133">Transmembrane helix</keyword>
<dbReference type="Proteomes" id="UP001362899">
    <property type="component" value="Unassembled WGS sequence"/>
</dbReference>
<dbReference type="AlphaFoldDB" id="A0AAV5RLI0"/>
<keyword evidence="1" id="KW-0175">Coiled coil</keyword>
<proteinExistence type="predicted"/>
<feature type="compositionally biased region" description="Basic and acidic residues" evidence="2">
    <location>
        <begin position="622"/>
        <end position="643"/>
    </location>
</feature>
<evidence type="ECO:0000313" key="4">
    <source>
        <dbReference type="EMBL" id="GMM52265.1"/>
    </source>
</evidence>
<keyword evidence="5" id="KW-1185">Reference proteome</keyword>
<accession>A0AAV5RLI0</accession>
<feature type="compositionally biased region" description="Polar residues" evidence="2">
    <location>
        <begin position="534"/>
        <end position="546"/>
    </location>
</feature>
<evidence type="ECO:0000313" key="5">
    <source>
        <dbReference type="Proteomes" id="UP001362899"/>
    </source>
</evidence>
<gene>
    <name evidence="4" type="ORF">DASB73_032280</name>
</gene>
<protein>
    <submittedName>
        <fullName evidence="4">Uncharacterized protein</fullName>
    </submittedName>
</protein>
<feature type="region of interest" description="Disordered" evidence="2">
    <location>
        <begin position="530"/>
        <end position="647"/>
    </location>
</feature>
<keyword evidence="3" id="KW-0812">Transmembrane</keyword>
<reference evidence="4 5" key="1">
    <citation type="journal article" date="2023" name="Elife">
        <title>Identification of key yeast species and microbe-microbe interactions impacting larval growth of Drosophila in the wild.</title>
        <authorList>
            <person name="Mure A."/>
            <person name="Sugiura Y."/>
            <person name="Maeda R."/>
            <person name="Honda K."/>
            <person name="Sakurai N."/>
            <person name="Takahashi Y."/>
            <person name="Watada M."/>
            <person name="Katoh T."/>
            <person name="Gotoh A."/>
            <person name="Gotoh Y."/>
            <person name="Taniguchi I."/>
            <person name="Nakamura K."/>
            <person name="Hayashi T."/>
            <person name="Katayama T."/>
            <person name="Uemura T."/>
            <person name="Hattori Y."/>
        </authorList>
    </citation>
    <scope>NUCLEOTIDE SEQUENCE [LARGE SCALE GENOMIC DNA]</scope>
    <source>
        <strain evidence="4 5">SB-73</strain>
    </source>
</reference>
<name>A0AAV5RLI0_STABA</name>
<feature type="coiled-coil region" evidence="1">
    <location>
        <begin position="367"/>
        <end position="394"/>
    </location>
</feature>
<feature type="region of interest" description="Disordered" evidence="2">
    <location>
        <begin position="661"/>
        <end position="683"/>
    </location>
</feature>
<evidence type="ECO:0000256" key="3">
    <source>
        <dbReference type="SAM" id="Phobius"/>
    </source>
</evidence>
<comment type="caution">
    <text evidence="4">The sequence shown here is derived from an EMBL/GenBank/DDBJ whole genome shotgun (WGS) entry which is preliminary data.</text>
</comment>
<evidence type="ECO:0000256" key="1">
    <source>
        <dbReference type="SAM" id="Coils"/>
    </source>
</evidence>
<feature type="transmembrane region" description="Helical" evidence="3">
    <location>
        <begin position="24"/>
        <end position="42"/>
    </location>
</feature>
<sequence length="683" mass="76896">MQAADKIRYTCATLYLSVVKWMKPVISVSAILWVLIRLYLVFNKYKHQVKQYLGLATPACPIVFVENIGDTFADIQWIFPSNYSLAAGNSSKDSIGNRENLGNSGNSGSSGSLGNYGNYGNSGNSGNAGNSGNFENFETMQKLNNLGHLSAFDNIYNAKSSSSSGVKTKIKIKKCFLSINDSFIELDPHTRRHQFVGLSPDTVYTVSLKWQQLILVNNLIPEVEESSKTTTIQCKPLCFKTLPSNPVDINVDLISDNLGNSHQHENTEIAKIHAETRQCLTQIEHIENNHDLELQQLTKEIADLQTKRRITEQNRGSFKSKSGYLENESKRLESIISEHKERISLRKQNQVLDEQFYLKENELKTLESVYNANLDELRSKVQTLKSKIQEFSISVDVSDIIAKLRQGNFQILHTEEALPLGTANIKLISSELQIDQIIEQEWSKALASLELQYQEAQKLHAYSSLLLHRSSTGRTSINSHTSHASLASLNSFVSISPVNSQPYTNPTNVPNMSSISNVSSVSNVPSVHSIPSLQGLTNVPSNNTNLRHMRQSSQSSSSYINQDIFRSLDGNDQGEAESNSTNSAWFPWLNSNEKPRSRRTTSLFFGSDLDNDLEVPLTENSEPEREPEPEPEREPEHEEELKKSPKKSKFVRRFSLFAKKEDKEKEKEKEKDKSDKLDSVENE</sequence>
<feature type="coiled-coil region" evidence="1">
    <location>
        <begin position="287"/>
        <end position="314"/>
    </location>
</feature>
<dbReference type="EMBL" id="BTGC01000008">
    <property type="protein sequence ID" value="GMM52265.1"/>
    <property type="molecule type" value="Genomic_DNA"/>
</dbReference>